<dbReference type="EMBL" id="CP041372">
    <property type="protein sequence ID" value="QKS71940.1"/>
    <property type="molecule type" value="Genomic_DNA"/>
</dbReference>
<protein>
    <submittedName>
        <fullName evidence="2">Helix-turn-helix domain-containing protein</fullName>
    </submittedName>
</protein>
<reference evidence="3" key="1">
    <citation type="submission" date="2019-07" db="EMBL/GenBank/DDBJ databases">
        <title>Bacillus alkalisoli sp. nov. isolated from saline soil.</title>
        <authorList>
            <person name="Sun J.-Q."/>
            <person name="Xu L."/>
        </authorList>
    </citation>
    <scope>NUCLEOTIDE SEQUENCE [LARGE SCALE GENOMIC DNA]</scope>
    <source>
        <strain evidence="3">M4U3P1</strain>
    </source>
</reference>
<dbReference type="SUPFAM" id="SSF47413">
    <property type="entry name" value="lambda repressor-like DNA-binding domains"/>
    <property type="match status" value="1"/>
</dbReference>
<dbReference type="InterPro" id="IPR010982">
    <property type="entry name" value="Lambda_DNA-bd_dom_sf"/>
</dbReference>
<dbReference type="RefSeq" id="WP_176009922.1">
    <property type="nucleotide sequence ID" value="NZ_CP041372.2"/>
</dbReference>
<dbReference type="Pfam" id="PF13560">
    <property type="entry name" value="HTH_31"/>
    <property type="match status" value="1"/>
</dbReference>
<dbReference type="PROSITE" id="PS50943">
    <property type="entry name" value="HTH_CROC1"/>
    <property type="match status" value="1"/>
</dbReference>
<dbReference type="InterPro" id="IPR001387">
    <property type="entry name" value="Cro/C1-type_HTH"/>
</dbReference>
<feature type="domain" description="HTH cro/C1-type" evidence="1">
    <location>
        <begin position="7"/>
        <end position="64"/>
    </location>
</feature>
<evidence type="ECO:0000259" key="1">
    <source>
        <dbReference type="PROSITE" id="PS50943"/>
    </source>
</evidence>
<name>A0A859FGK5_9BACI</name>
<organism evidence="2 3">
    <name type="scientific">Paenalkalicoccus suaedae</name>
    <dbReference type="NCBI Taxonomy" id="2592382"/>
    <lineage>
        <taxon>Bacteria</taxon>
        <taxon>Bacillati</taxon>
        <taxon>Bacillota</taxon>
        <taxon>Bacilli</taxon>
        <taxon>Bacillales</taxon>
        <taxon>Bacillaceae</taxon>
        <taxon>Paenalkalicoccus</taxon>
    </lineage>
</organism>
<dbReference type="AlphaFoldDB" id="A0A859FGK5"/>
<proteinExistence type="predicted"/>
<dbReference type="KEGG" id="psua:FLK61_35320"/>
<dbReference type="GO" id="GO:0003677">
    <property type="term" value="F:DNA binding"/>
    <property type="evidence" value="ECO:0007669"/>
    <property type="project" value="InterPro"/>
</dbReference>
<keyword evidence="3" id="KW-1185">Reference proteome</keyword>
<sequence length="84" mass="9331">MQFGSLLRKTRKASGFSQEEVAEKLLVSRSTVSRLENDEIELKAVDLIRWFQVTQAPEITVALLVGLDVSAIQQIVSSLTQIIS</sequence>
<dbReference type="Gene3D" id="1.10.260.40">
    <property type="entry name" value="lambda repressor-like DNA-binding domains"/>
    <property type="match status" value="1"/>
</dbReference>
<evidence type="ECO:0000313" key="3">
    <source>
        <dbReference type="Proteomes" id="UP000318138"/>
    </source>
</evidence>
<dbReference type="CDD" id="cd00093">
    <property type="entry name" value="HTH_XRE"/>
    <property type="match status" value="1"/>
</dbReference>
<dbReference type="SMART" id="SM00530">
    <property type="entry name" value="HTH_XRE"/>
    <property type="match status" value="1"/>
</dbReference>
<evidence type="ECO:0000313" key="2">
    <source>
        <dbReference type="EMBL" id="QKS71940.1"/>
    </source>
</evidence>
<gene>
    <name evidence="2" type="ORF">FLK61_35320</name>
</gene>
<dbReference type="Proteomes" id="UP000318138">
    <property type="component" value="Chromosome"/>
</dbReference>
<accession>A0A859FGK5</accession>